<dbReference type="STRING" id="53326.A0A016RW10"/>
<name>A0A016RW10_9BILA</name>
<gene>
    <name evidence="2" type="primary">Acey_s0362.g3495</name>
    <name evidence="2" type="ORF">Y032_0362g3495</name>
</gene>
<keyword evidence="3" id="KW-1185">Reference proteome</keyword>
<keyword evidence="1" id="KW-0732">Signal</keyword>
<dbReference type="Proteomes" id="UP000024635">
    <property type="component" value="Unassembled WGS sequence"/>
</dbReference>
<protein>
    <recommendedName>
        <fullName evidence="4">SXP/RAL-2 family protein Ani s 5-like cation-binding domain-containing protein</fullName>
    </recommendedName>
</protein>
<sequence>MNAFSSKQHIQALLVLLGVLRIHCALNSFYVGGRARAPSSFWTAGTRQEDPSSSDSLPTVGNQQIATFITAENRPINAAFEAPPANGFWPDPQAVLEFRRRLKEPKPVEPSPISNITKKPELSPTVFIHHAERDEILTTPPTVTCAPQDPQESWNVVPNPVGIPDNNVAVPVPAVAAPPPVPLEVLVHWIYDVENREDAGVPNDGTAAGIAPALHSFHPPAPAAPPVPLPFDRPPFLLEASDDIVAEYFKITMDEKLTKRELKCALELWKASLPPYLLTKYEESEAERQRMFAVERDLRAQRVTRLSPLARQIADRIEAVRSNDDFTVLEEEHMIREIMQSVPDEIREELTAQ</sequence>
<feature type="chain" id="PRO_5001485817" description="SXP/RAL-2 family protein Ani s 5-like cation-binding domain-containing protein" evidence="1">
    <location>
        <begin position="25"/>
        <end position="353"/>
    </location>
</feature>
<evidence type="ECO:0000256" key="1">
    <source>
        <dbReference type="SAM" id="SignalP"/>
    </source>
</evidence>
<evidence type="ECO:0000313" key="2">
    <source>
        <dbReference type="EMBL" id="EYB82307.1"/>
    </source>
</evidence>
<dbReference type="AlphaFoldDB" id="A0A016RW10"/>
<proteinExistence type="predicted"/>
<organism evidence="2 3">
    <name type="scientific">Ancylostoma ceylanicum</name>
    <dbReference type="NCBI Taxonomy" id="53326"/>
    <lineage>
        <taxon>Eukaryota</taxon>
        <taxon>Metazoa</taxon>
        <taxon>Ecdysozoa</taxon>
        <taxon>Nematoda</taxon>
        <taxon>Chromadorea</taxon>
        <taxon>Rhabditida</taxon>
        <taxon>Rhabditina</taxon>
        <taxon>Rhabditomorpha</taxon>
        <taxon>Strongyloidea</taxon>
        <taxon>Ancylostomatidae</taxon>
        <taxon>Ancylostomatinae</taxon>
        <taxon>Ancylostoma</taxon>
    </lineage>
</organism>
<evidence type="ECO:0008006" key="4">
    <source>
        <dbReference type="Google" id="ProtNLM"/>
    </source>
</evidence>
<evidence type="ECO:0000313" key="3">
    <source>
        <dbReference type="Proteomes" id="UP000024635"/>
    </source>
</evidence>
<comment type="caution">
    <text evidence="2">The sequence shown here is derived from an EMBL/GenBank/DDBJ whole genome shotgun (WGS) entry which is preliminary data.</text>
</comment>
<dbReference type="OrthoDB" id="5841358at2759"/>
<dbReference type="EMBL" id="JARK01001698">
    <property type="protein sequence ID" value="EYB82307.1"/>
    <property type="molecule type" value="Genomic_DNA"/>
</dbReference>
<reference evidence="3" key="1">
    <citation type="journal article" date="2015" name="Nat. Genet.">
        <title>The genome and transcriptome of the zoonotic hookworm Ancylostoma ceylanicum identify infection-specific gene families.</title>
        <authorList>
            <person name="Schwarz E.M."/>
            <person name="Hu Y."/>
            <person name="Antoshechkin I."/>
            <person name="Miller M.M."/>
            <person name="Sternberg P.W."/>
            <person name="Aroian R.V."/>
        </authorList>
    </citation>
    <scope>NUCLEOTIDE SEQUENCE</scope>
    <source>
        <strain evidence="3">HY135</strain>
    </source>
</reference>
<feature type="signal peptide" evidence="1">
    <location>
        <begin position="1"/>
        <end position="24"/>
    </location>
</feature>
<accession>A0A016RW10</accession>